<keyword evidence="1" id="KW-1133">Transmembrane helix</keyword>
<proteinExistence type="predicted"/>
<feature type="transmembrane region" description="Helical" evidence="1">
    <location>
        <begin position="12"/>
        <end position="31"/>
    </location>
</feature>
<reference evidence="2 3" key="1">
    <citation type="submission" date="2018-04" db="EMBL/GenBank/DDBJ databases">
        <title>Genomic Encyclopedia of Archaeal and Bacterial Type Strains, Phase II (KMG-II): from individual species to whole genera.</title>
        <authorList>
            <person name="Goeker M."/>
        </authorList>
    </citation>
    <scope>NUCLEOTIDE SEQUENCE [LARGE SCALE GENOMIC DNA]</scope>
    <source>
        <strain evidence="2 3">DSM 5822</strain>
    </source>
</reference>
<dbReference type="EMBL" id="QAON01000010">
    <property type="protein sequence ID" value="PTQ88865.1"/>
    <property type="molecule type" value="Genomic_DNA"/>
</dbReference>
<evidence type="ECO:0000313" key="2">
    <source>
        <dbReference type="EMBL" id="PTQ88865.1"/>
    </source>
</evidence>
<dbReference type="SUPFAM" id="SSF101898">
    <property type="entry name" value="NHL repeat"/>
    <property type="match status" value="1"/>
</dbReference>
<evidence type="ECO:0000256" key="1">
    <source>
        <dbReference type="SAM" id="Phobius"/>
    </source>
</evidence>
<dbReference type="Proteomes" id="UP000244223">
    <property type="component" value="Unassembled WGS sequence"/>
</dbReference>
<keyword evidence="1" id="KW-0472">Membrane</keyword>
<keyword evidence="3" id="KW-1185">Reference proteome</keyword>
<protein>
    <submittedName>
        <fullName evidence="2">Uncharacterized protein</fullName>
    </submittedName>
</protein>
<feature type="transmembrane region" description="Helical" evidence="1">
    <location>
        <begin position="352"/>
        <end position="372"/>
    </location>
</feature>
<dbReference type="AlphaFoldDB" id="A0A2T5IY22"/>
<evidence type="ECO:0000313" key="3">
    <source>
        <dbReference type="Proteomes" id="UP000244223"/>
    </source>
</evidence>
<name>A0A2T5IY22_9GAMM</name>
<keyword evidence="1" id="KW-0812">Transmembrane</keyword>
<sequence>MKQKALDTRAFALIFAMLGLMATFLYLRSYFSQLAIDTRIGAVVTDQKQQLWLAVPDKLVVVNTQGSVIKQLDTNSLGLKHLVADLAFRTPEEMWLRDIKGQLYKCTSFSQCQKIEVVPRVDKMQYVKLTSRGDGNIVLTDNWQGQVFVLDGQGKILAQSTGTRLNHPNGALFTEQGFVQADTGGFRLMRWPYLKNSYIPNFTAPPELVVKTATMDMPQPMGVITPEDAQKIGKALAATFYNQPYFFEQMADGSWWILESGTVLDKGVLRQYDAQGKRVQTVETPNTDPISMTKLGQNNLILADSLNSKLLDVYYQKSQFLDNVVLTVSPFGDGTVRDILENVNQTRGNYQLVAKVCLFLIALIPLAAILLFRRLGYDLNAKL</sequence>
<organism evidence="2 3">
    <name type="scientific">Agitococcus lubricus</name>
    <dbReference type="NCBI Taxonomy" id="1077255"/>
    <lineage>
        <taxon>Bacteria</taxon>
        <taxon>Pseudomonadati</taxon>
        <taxon>Pseudomonadota</taxon>
        <taxon>Gammaproteobacteria</taxon>
        <taxon>Moraxellales</taxon>
        <taxon>Moraxellaceae</taxon>
        <taxon>Agitococcus</taxon>
    </lineage>
</organism>
<comment type="caution">
    <text evidence="2">The sequence shown here is derived from an EMBL/GenBank/DDBJ whole genome shotgun (WGS) entry which is preliminary data.</text>
</comment>
<gene>
    <name evidence="2" type="ORF">C8N29_11014</name>
</gene>
<accession>A0A2T5IY22</accession>
<dbReference type="RefSeq" id="WP_107866029.1">
    <property type="nucleotide sequence ID" value="NZ_QAON01000010.1"/>
</dbReference>